<keyword evidence="3 10" id="KW-0493">Microtubule</keyword>
<dbReference type="Proteomes" id="UP000246702">
    <property type="component" value="Unassembled WGS sequence"/>
</dbReference>
<dbReference type="Gene3D" id="3.40.850.10">
    <property type="entry name" value="Kinesin motor domain"/>
    <property type="match status" value="1"/>
</dbReference>
<feature type="binding site" evidence="9">
    <location>
        <begin position="50"/>
        <end position="57"/>
    </location>
    <ligand>
        <name>ATP</name>
        <dbReference type="ChEBI" id="CHEBI:30616"/>
    </ligand>
</feature>
<sequence length="287" mass="31691">MSMGSLPKKIYNFDRVFSSAADQRTVYEDTVLPMIDELLLGYNCTIFAYGQTGTGKTYTMFGDMTEDFGLLSDNAGIIPRTLCTLFDTLRGTDSTIKCSFIELYNEVLHDLLSDEEDVKLQLFENERNTFNRSILVKGMQDSYIDSPSAGIQLLQIASQKRQVAATKCNDLSSRSHTIFTINVLTKSSEGSITSGKLNLVDLAGSENIQRSGAENKRAVEAGQINRSLLTLGRVINALVDKASHVPYRESKLTRLLQDSLGGRTRICIIATVSPCRSSQEEIVSTLD</sequence>
<dbReference type="SMART" id="SM00129">
    <property type="entry name" value="KISc"/>
    <property type="match status" value="1"/>
</dbReference>
<comment type="similarity">
    <text evidence="8">Belongs to the TRAFAC class myosin-kinesin ATPase superfamily. Kinesin family. KIN-5/BimC subfamily.</text>
</comment>
<dbReference type="PROSITE" id="PS50067">
    <property type="entry name" value="KINESIN_MOTOR_2"/>
    <property type="match status" value="1"/>
</dbReference>
<evidence type="ECO:0000259" key="11">
    <source>
        <dbReference type="PROSITE" id="PS50067"/>
    </source>
</evidence>
<dbReference type="GO" id="GO:0007018">
    <property type="term" value="P:microtubule-based movement"/>
    <property type="evidence" value="ECO:0007669"/>
    <property type="project" value="InterPro"/>
</dbReference>
<comment type="subcellular location">
    <subcellularLocation>
        <location evidence="1">Cytoplasm</location>
        <location evidence="1">Cytoskeleton</location>
    </subcellularLocation>
</comment>
<comment type="caution">
    <text evidence="12">The sequence shown here is derived from an EMBL/GenBank/DDBJ whole genome shotgun (WGS) entry which is preliminary data.</text>
</comment>
<evidence type="ECO:0000313" key="13">
    <source>
        <dbReference type="Proteomes" id="UP000246702"/>
    </source>
</evidence>
<dbReference type="PROSITE" id="PS00411">
    <property type="entry name" value="KINESIN_MOTOR_1"/>
    <property type="match status" value="1"/>
</dbReference>
<dbReference type="AlphaFoldDB" id="A0A317XA50"/>
<evidence type="ECO:0000256" key="1">
    <source>
        <dbReference type="ARBA" id="ARBA00004245"/>
    </source>
</evidence>
<dbReference type="STRING" id="1450535.A0A317XA50"/>
<dbReference type="RefSeq" id="XP_025471283.1">
    <property type="nucleotide sequence ID" value="XM_025614334.1"/>
</dbReference>
<keyword evidence="13" id="KW-1185">Reference proteome</keyword>
<protein>
    <recommendedName>
        <fullName evidence="10">Kinesin-like protein</fullName>
    </recommendedName>
</protein>
<evidence type="ECO:0000256" key="3">
    <source>
        <dbReference type="ARBA" id="ARBA00022701"/>
    </source>
</evidence>
<keyword evidence="2" id="KW-0963">Cytoplasm</keyword>
<dbReference type="GO" id="GO:0005876">
    <property type="term" value="C:spindle microtubule"/>
    <property type="evidence" value="ECO:0007669"/>
    <property type="project" value="TreeGrafter"/>
</dbReference>
<dbReference type="InterPro" id="IPR027417">
    <property type="entry name" value="P-loop_NTPase"/>
</dbReference>
<evidence type="ECO:0000256" key="6">
    <source>
        <dbReference type="ARBA" id="ARBA00023175"/>
    </source>
</evidence>
<keyword evidence="5 9" id="KW-0067">ATP-binding</keyword>
<dbReference type="InterPro" id="IPR036961">
    <property type="entry name" value="Kinesin_motor_dom_sf"/>
</dbReference>
<feature type="domain" description="Kinesin motor" evidence="11">
    <location>
        <begin position="1"/>
        <end position="287"/>
    </location>
</feature>
<reference evidence="12 13" key="1">
    <citation type="submission" date="2016-12" db="EMBL/GenBank/DDBJ databases">
        <title>The genomes of Aspergillus section Nigri reveals drivers in fungal speciation.</title>
        <authorList>
            <consortium name="DOE Joint Genome Institute"/>
            <person name="Vesth T.C."/>
            <person name="Nybo J."/>
            <person name="Theobald S."/>
            <person name="Brandl J."/>
            <person name="Frisvad J.C."/>
            <person name="Nielsen K.F."/>
            <person name="Lyhne E.K."/>
            <person name="Kogle M.E."/>
            <person name="Kuo A."/>
            <person name="Riley R."/>
            <person name="Clum A."/>
            <person name="Nolan M."/>
            <person name="Lipzen A."/>
            <person name="Salamov A."/>
            <person name="Henrissat B."/>
            <person name="Wiebenga A."/>
            <person name="De Vries R.P."/>
            <person name="Grigoriev I.V."/>
            <person name="Mortensen U.H."/>
            <person name="Andersen M.R."/>
            <person name="Baker S.E."/>
        </authorList>
    </citation>
    <scope>NUCLEOTIDE SEQUENCE [LARGE SCALE GENOMIC DNA]</scope>
    <source>
        <strain evidence="12 13">CBS 115572</strain>
    </source>
</reference>
<proteinExistence type="inferred from homology"/>
<evidence type="ECO:0000256" key="4">
    <source>
        <dbReference type="ARBA" id="ARBA00022741"/>
    </source>
</evidence>
<keyword evidence="4 9" id="KW-0547">Nucleotide-binding</keyword>
<evidence type="ECO:0000256" key="8">
    <source>
        <dbReference type="ARBA" id="ARBA00034704"/>
    </source>
</evidence>
<dbReference type="GO" id="GO:0008017">
    <property type="term" value="F:microtubule binding"/>
    <property type="evidence" value="ECO:0007669"/>
    <property type="project" value="InterPro"/>
</dbReference>
<dbReference type="EMBL" id="MSFK01000004">
    <property type="protein sequence ID" value="PWY94522.1"/>
    <property type="molecule type" value="Genomic_DNA"/>
</dbReference>
<dbReference type="InterPro" id="IPR001752">
    <property type="entry name" value="Kinesin_motor_dom"/>
</dbReference>
<dbReference type="GO" id="GO:0005634">
    <property type="term" value="C:nucleus"/>
    <property type="evidence" value="ECO:0007669"/>
    <property type="project" value="TreeGrafter"/>
</dbReference>
<dbReference type="GeneID" id="37116477"/>
<name>A0A317XA50_9EURO</name>
<dbReference type="GO" id="GO:0072686">
    <property type="term" value="C:mitotic spindle"/>
    <property type="evidence" value="ECO:0007669"/>
    <property type="project" value="TreeGrafter"/>
</dbReference>
<dbReference type="FunFam" id="3.40.850.10:FF:000019">
    <property type="entry name" value="Kinesin-like protein KIN-5D"/>
    <property type="match status" value="1"/>
</dbReference>
<dbReference type="GO" id="GO:0005524">
    <property type="term" value="F:ATP binding"/>
    <property type="evidence" value="ECO:0007669"/>
    <property type="project" value="UniProtKB-UniRule"/>
</dbReference>
<dbReference type="PANTHER" id="PTHR47970">
    <property type="entry name" value="KINESIN-LIKE PROTEIN KIF11"/>
    <property type="match status" value="1"/>
</dbReference>
<dbReference type="PRINTS" id="PR00380">
    <property type="entry name" value="KINESINHEAVY"/>
</dbReference>
<dbReference type="InterPro" id="IPR047149">
    <property type="entry name" value="KIF11-like"/>
</dbReference>
<dbReference type="SUPFAM" id="SSF52540">
    <property type="entry name" value="P-loop containing nucleoside triphosphate hydrolases"/>
    <property type="match status" value="1"/>
</dbReference>
<organism evidence="12 13">
    <name type="scientific">Aspergillus sclerotioniger CBS 115572</name>
    <dbReference type="NCBI Taxonomy" id="1450535"/>
    <lineage>
        <taxon>Eukaryota</taxon>
        <taxon>Fungi</taxon>
        <taxon>Dikarya</taxon>
        <taxon>Ascomycota</taxon>
        <taxon>Pezizomycotina</taxon>
        <taxon>Eurotiomycetes</taxon>
        <taxon>Eurotiomycetidae</taxon>
        <taxon>Eurotiales</taxon>
        <taxon>Aspergillaceae</taxon>
        <taxon>Aspergillus</taxon>
        <taxon>Aspergillus subgen. Circumdati</taxon>
    </lineage>
</organism>
<evidence type="ECO:0000256" key="7">
    <source>
        <dbReference type="ARBA" id="ARBA00023212"/>
    </source>
</evidence>
<dbReference type="GO" id="GO:0000073">
    <property type="term" value="P:initial mitotic spindle pole body separation"/>
    <property type="evidence" value="ECO:0007669"/>
    <property type="project" value="TreeGrafter"/>
</dbReference>
<dbReference type="GO" id="GO:0008574">
    <property type="term" value="F:plus-end-directed microtubule motor activity"/>
    <property type="evidence" value="ECO:0007669"/>
    <property type="project" value="TreeGrafter"/>
</dbReference>
<gene>
    <name evidence="12" type="ORF">BO94DRAFT_563150</name>
</gene>
<dbReference type="PANTHER" id="PTHR47970:SF12">
    <property type="entry name" value="KINESIN FAMILY MEMBER 11"/>
    <property type="match status" value="1"/>
</dbReference>
<evidence type="ECO:0000256" key="5">
    <source>
        <dbReference type="ARBA" id="ARBA00022840"/>
    </source>
</evidence>
<dbReference type="InterPro" id="IPR019821">
    <property type="entry name" value="Kinesin_motor_CS"/>
</dbReference>
<evidence type="ECO:0000256" key="2">
    <source>
        <dbReference type="ARBA" id="ARBA00022490"/>
    </source>
</evidence>
<accession>A0A317XA50</accession>
<dbReference type="Pfam" id="PF00225">
    <property type="entry name" value="Kinesin"/>
    <property type="match status" value="1"/>
</dbReference>
<keyword evidence="6 9" id="KW-0505">Motor protein</keyword>
<evidence type="ECO:0000313" key="12">
    <source>
        <dbReference type="EMBL" id="PWY94522.1"/>
    </source>
</evidence>
<evidence type="ECO:0000256" key="10">
    <source>
        <dbReference type="RuleBase" id="RU000394"/>
    </source>
</evidence>
<evidence type="ECO:0000256" key="9">
    <source>
        <dbReference type="PROSITE-ProRule" id="PRU00283"/>
    </source>
</evidence>
<keyword evidence="7" id="KW-0206">Cytoskeleton</keyword>
<dbReference type="OrthoDB" id="4503436at2759"/>